<evidence type="ECO:0000313" key="2">
    <source>
        <dbReference type="EMBL" id="EQD62107.1"/>
    </source>
</evidence>
<name>T1AXC5_9ZZZZ</name>
<keyword evidence="2" id="KW-0645">Protease</keyword>
<dbReference type="Gene3D" id="3.30.1380.10">
    <property type="match status" value="1"/>
</dbReference>
<dbReference type="PANTHER" id="PTHR34385">
    <property type="entry name" value="D-ALANYL-D-ALANINE CARBOXYPEPTIDASE"/>
    <property type="match status" value="1"/>
</dbReference>
<organism evidence="2">
    <name type="scientific">mine drainage metagenome</name>
    <dbReference type="NCBI Taxonomy" id="410659"/>
    <lineage>
        <taxon>unclassified sequences</taxon>
        <taxon>metagenomes</taxon>
        <taxon>ecological metagenomes</taxon>
    </lineage>
</organism>
<dbReference type="InterPro" id="IPR052179">
    <property type="entry name" value="DD-CPase-like"/>
</dbReference>
<dbReference type="InterPro" id="IPR009045">
    <property type="entry name" value="Zn_M74/Hedgehog-like"/>
</dbReference>
<gene>
    <name evidence="2" type="ORF">B2A_02989</name>
</gene>
<comment type="caution">
    <text evidence="2">The sequence shown here is derived from an EMBL/GenBank/DDBJ whole genome shotgun (WGS) entry which is preliminary data.</text>
</comment>
<sequence>MRAEFTVCFRAARMLPIAESLIARRWVSDSSLMRHHSRMLRTPPPATLGVGARARAMRAAQALGIPVDYGHARSLRPQREPARLQSIGLDVQQRPAWLRPRAAAAFLRMRRAAMHDGIELQVVSAWRSCEYQLGIIRRKCERGQDMAAILAVSAAPGYSEHHSGRALDLTSPGSAMLEEAFERTPAFAWLQDHARHYGFALSYPRGNRHGIAYEPWHWCWHAQSGALKCPSRRVYAACETMPGACSSAACAEPMHCARQCASAMHAGQGRWHSLRRVPFG</sequence>
<dbReference type="GO" id="GO:0009002">
    <property type="term" value="F:serine-type D-Ala-D-Ala carboxypeptidase activity"/>
    <property type="evidence" value="ECO:0007669"/>
    <property type="project" value="UniProtKB-EC"/>
</dbReference>
<protein>
    <submittedName>
        <fullName evidence="2">Peptidase M15B and M15C, D,D-carboxypeptidase VanY/endolysins domain protein</fullName>
        <ecNumber evidence="2">3.4.16.4</ecNumber>
    </submittedName>
</protein>
<dbReference type="AlphaFoldDB" id="T1AXC5"/>
<feature type="domain" description="D-alanyl-D-alanine carboxypeptidase-like core" evidence="1">
    <location>
        <begin position="97"/>
        <end position="222"/>
    </location>
</feature>
<dbReference type="InterPro" id="IPR058193">
    <property type="entry name" value="VanY/YodJ_core_dom"/>
</dbReference>
<keyword evidence="2" id="KW-0378">Hydrolase</keyword>
<reference evidence="2" key="1">
    <citation type="submission" date="2013-08" db="EMBL/GenBank/DDBJ databases">
        <authorList>
            <person name="Mendez C."/>
            <person name="Richter M."/>
            <person name="Ferrer M."/>
            <person name="Sanchez J."/>
        </authorList>
    </citation>
    <scope>NUCLEOTIDE SEQUENCE</scope>
</reference>
<proteinExistence type="predicted"/>
<dbReference type="EMBL" id="AUZZ01002011">
    <property type="protein sequence ID" value="EQD62107.1"/>
    <property type="molecule type" value="Genomic_DNA"/>
</dbReference>
<dbReference type="InterPro" id="IPR003709">
    <property type="entry name" value="VanY-like_core_dom"/>
</dbReference>
<keyword evidence="2" id="KW-0121">Carboxypeptidase</keyword>
<dbReference type="GO" id="GO:0006508">
    <property type="term" value="P:proteolysis"/>
    <property type="evidence" value="ECO:0007669"/>
    <property type="project" value="InterPro"/>
</dbReference>
<dbReference type="SUPFAM" id="SSF55166">
    <property type="entry name" value="Hedgehog/DD-peptidase"/>
    <property type="match status" value="1"/>
</dbReference>
<dbReference type="Pfam" id="PF02557">
    <property type="entry name" value="VanY"/>
    <property type="match status" value="1"/>
</dbReference>
<dbReference type="EC" id="3.4.16.4" evidence="2"/>
<dbReference type="PANTHER" id="PTHR34385:SF1">
    <property type="entry name" value="PEPTIDOGLYCAN L-ALANYL-D-GLUTAMATE ENDOPEPTIDASE CWLK"/>
    <property type="match status" value="1"/>
</dbReference>
<evidence type="ECO:0000259" key="1">
    <source>
        <dbReference type="Pfam" id="PF02557"/>
    </source>
</evidence>
<accession>T1AXC5</accession>
<reference evidence="2" key="2">
    <citation type="journal article" date="2014" name="ISME J.">
        <title>Microbial stratification in low pH oxic and suboxic macroscopic growths along an acid mine drainage.</title>
        <authorList>
            <person name="Mendez-Garcia C."/>
            <person name="Mesa V."/>
            <person name="Sprenger R.R."/>
            <person name="Richter M."/>
            <person name="Diez M.S."/>
            <person name="Solano J."/>
            <person name="Bargiela R."/>
            <person name="Golyshina O.V."/>
            <person name="Manteca A."/>
            <person name="Ramos J.L."/>
            <person name="Gallego J.R."/>
            <person name="Llorente I."/>
            <person name="Martins Dos Santos V.A."/>
            <person name="Jensen O.N."/>
            <person name="Pelaez A.I."/>
            <person name="Sanchez J."/>
            <person name="Ferrer M."/>
        </authorList>
    </citation>
    <scope>NUCLEOTIDE SEQUENCE</scope>
</reference>
<dbReference type="CDD" id="cd14852">
    <property type="entry name" value="LD-carboxypeptidase"/>
    <property type="match status" value="1"/>
</dbReference>